<comment type="catalytic activity">
    <reaction evidence="5">
        <text>pyridoxine 5'-phosphate + O2 = pyridoxal 5'-phosphate + H2O2</text>
        <dbReference type="Rhea" id="RHEA:15149"/>
        <dbReference type="ChEBI" id="CHEBI:15379"/>
        <dbReference type="ChEBI" id="CHEBI:16240"/>
        <dbReference type="ChEBI" id="CHEBI:58589"/>
        <dbReference type="ChEBI" id="CHEBI:597326"/>
        <dbReference type="EC" id="1.4.3.5"/>
    </reaction>
</comment>
<comment type="cofactor">
    <cofactor evidence="5">
        <name>FMN</name>
        <dbReference type="ChEBI" id="CHEBI:58210"/>
    </cofactor>
    <text evidence="5">Binds 1 FMN per subunit.</text>
</comment>
<evidence type="ECO:0000256" key="2">
    <source>
        <dbReference type="ARBA" id="ARBA00022630"/>
    </source>
</evidence>
<sequence length="405" mass="44840">MTDSLLSSAPGFDQPIAVLKHCHDKIRKQLSTLQKLLQHLPEHGADAAAQQAAQAVQKYFNTAAHLHHADEEVDLLPMLESTAVGADLETVRRLRPEILAQHQQMDSAWHIINSQLNKIANRSDSALSPDDVARFVQMYSAHMEIEEGHIAPMAKRLFSPTQMQVLGEAMQRRRGIAPASSALDGAAPPAVAGGIALADLRMDYGRASLSEEDTLDSPVAQFAKWFDEAMKAQVNEPNAMSVATVGQDGRPSSRIVLIKQFDQRGFTWYTNYQSQKGHQLAENPHAALLFFWPELERQVRIEGRVEQTSAAESDTYFYSRPVKSQLAAIASSQSAPIGSRADMEANYAAVEASSGAKPQRPAHWGGYRLVPERVEFWQGRASRFHDRIVYALQADGSWAKLRIQP</sequence>
<comment type="pathway">
    <text evidence="5">Cofactor metabolism; pyridoxal 5'-phosphate salvage; pyridoxal 5'-phosphate from pyridoxine 5'-phosphate: step 1/1.</text>
</comment>
<dbReference type="RefSeq" id="WP_145874536.1">
    <property type="nucleotide sequence ID" value="NZ_CP046904.1"/>
</dbReference>
<dbReference type="InterPro" id="IPR012312">
    <property type="entry name" value="Hemerythrin-like"/>
</dbReference>
<feature type="binding site" evidence="5">
    <location>
        <begin position="383"/>
        <end position="385"/>
    </location>
    <ligand>
        <name>substrate</name>
    </ligand>
</feature>
<dbReference type="Gene3D" id="1.20.120.520">
    <property type="entry name" value="nmb1532 protein domain like"/>
    <property type="match status" value="1"/>
</dbReference>
<evidence type="ECO:0000259" key="8">
    <source>
        <dbReference type="Pfam" id="PF10590"/>
    </source>
</evidence>
<keyword evidence="5" id="KW-0664">Pyridoxine biosynthesis</keyword>
<keyword evidence="2 5" id="KW-0285">Flavoprotein</keyword>
<keyword evidence="4 5" id="KW-0560">Oxidoreductase</keyword>
<dbReference type="HAMAP" id="MF_01629">
    <property type="entry name" value="PdxH"/>
    <property type="match status" value="1"/>
</dbReference>
<evidence type="ECO:0000313" key="12">
    <source>
        <dbReference type="Proteomes" id="UP000437862"/>
    </source>
</evidence>
<dbReference type="NCBIfam" id="NF004231">
    <property type="entry name" value="PRK05679.1"/>
    <property type="match status" value="1"/>
</dbReference>
<dbReference type="NCBIfam" id="TIGR00558">
    <property type="entry name" value="pdxH"/>
    <property type="match status" value="1"/>
</dbReference>
<dbReference type="InterPro" id="IPR011576">
    <property type="entry name" value="Pyridox_Oxase_N"/>
</dbReference>
<dbReference type="PANTHER" id="PTHR10851:SF0">
    <property type="entry name" value="PYRIDOXINE-5'-PHOSPHATE OXIDASE"/>
    <property type="match status" value="1"/>
</dbReference>
<keyword evidence="3 5" id="KW-0288">FMN</keyword>
<feature type="binding site" evidence="5">
    <location>
        <begin position="269"/>
        <end position="270"/>
    </location>
    <ligand>
        <name>FMN</name>
        <dbReference type="ChEBI" id="CHEBI:58210"/>
    </ligand>
</feature>
<dbReference type="EMBL" id="VLKW01000003">
    <property type="protein sequence ID" value="TWI48771.1"/>
    <property type="molecule type" value="Genomic_DNA"/>
</dbReference>
<feature type="binding site" evidence="5">
    <location>
        <position position="387"/>
    </location>
    <ligand>
        <name>FMN</name>
        <dbReference type="ChEBI" id="CHEBI:58210"/>
    </ligand>
</feature>
<dbReference type="Pfam" id="PF01814">
    <property type="entry name" value="Hemerythrin"/>
    <property type="match status" value="1"/>
</dbReference>
<feature type="binding site" evidence="5">
    <location>
        <begin position="254"/>
        <end position="259"/>
    </location>
    <ligand>
        <name>FMN</name>
        <dbReference type="ChEBI" id="CHEBI:58210"/>
    </ligand>
</feature>
<comment type="catalytic activity">
    <reaction evidence="5">
        <text>pyridoxamine 5'-phosphate + O2 + H2O = pyridoxal 5'-phosphate + H2O2 + NH4(+)</text>
        <dbReference type="Rhea" id="RHEA:15817"/>
        <dbReference type="ChEBI" id="CHEBI:15377"/>
        <dbReference type="ChEBI" id="CHEBI:15379"/>
        <dbReference type="ChEBI" id="CHEBI:16240"/>
        <dbReference type="ChEBI" id="CHEBI:28938"/>
        <dbReference type="ChEBI" id="CHEBI:58451"/>
        <dbReference type="ChEBI" id="CHEBI:597326"/>
        <dbReference type="EC" id="1.4.3.5"/>
    </reaction>
</comment>
<comment type="subunit">
    <text evidence="5">Homodimer.</text>
</comment>
<dbReference type="Pfam" id="PF01243">
    <property type="entry name" value="PNPOx_N"/>
    <property type="match status" value="1"/>
</dbReference>
<dbReference type="GO" id="GO:0008615">
    <property type="term" value="P:pyridoxine biosynthetic process"/>
    <property type="evidence" value="ECO:0007669"/>
    <property type="project" value="UniProtKB-UniRule"/>
</dbReference>
<feature type="binding site" evidence="5">
    <location>
        <position position="298"/>
    </location>
    <ligand>
        <name>FMN</name>
        <dbReference type="ChEBI" id="CHEBI:58210"/>
    </ligand>
</feature>
<dbReference type="UniPathway" id="UPA01068">
    <property type="reaction ID" value="UER00304"/>
</dbReference>
<proteinExistence type="inferred from homology"/>
<dbReference type="InterPro" id="IPR019576">
    <property type="entry name" value="Pyridoxamine_oxidase_dimer_C"/>
</dbReference>
<comment type="similarity">
    <text evidence="1 5">Belongs to the pyridoxamine 5'-phosphate oxidase family.</text>
</comment>
<dbReference type="PANTHER" id="PTHR10851">
    <property type="entry name" value="PYRIDOXINE-5-PHOSPHATE OXIDASE"/>
    <property type="match status" value="1"/>
</dbReference>
<protein>
    <recommendedName>
        <fullName evidence="5">Pyridoxine/pyridoxamine 5'-phosphate oxidase</fullName>
        <ecNumber evidence="5">1.4.3.5</ecNumber>
    </recommendedName>
    <alternativeName>
        <fullName evidence="5">PNP/PMP oxidase</fullName>
        <shortName evidence="5">PNPOx</shortName>
    </alternativeName>
    <alternativeName>
        <fullName evidence="5">Pyridoxal 5'-phosphate synthase</fullName>
    </alternativeName>
</protein>
<dbReference type="GO" id="GO:0004733">
    <property type="term" value="F:pyridoxamine phosphate oxidase activity"/>
    <property type="evidence" value="ECO:0007669"/>
    <property type="project" value="UniProtKB-UniRule"/>
</dbReference>
<gene>
    <name evidence="5 9" type="primary">pdxH</name>
    <name evidence="9" type="ORF">GO485_12820</name>
    <name evidence="10" type="ORF">IP92_02164</name>
</gene>
<dbReference type="AlphaFoldDB" id="A0A562PWE1"/>
<feature type="domain" description="Hemerythrin-like" evidence="7">
    <location>
        <begin position="15"/>
        <end position="154"/>
    </location>
</feature>
<dbReference type="CDD" id="cd12108">
    <property type="entry name" value="Hr-like"/>
    <property type="match status" value="1"/>
</dbReference>
<evidence type="ECO:0000256" key="1">
    <source>
        <dbReference type="ARBA" id="ARBA00007301"/>
    </source>
</evidence>
<comment type="pathway">
    <text evidence="5">Cofactor metabolism; pyridoxal 5'-phosphate salvage; pyridoxal 5'-phosphate from pyridoxamine 5'-phosphate: step 1/1.</text>
</comment>
<dbReference type="OrthoDB" id="9780392at2"/>
<evidence type="ECO:0000259" key="6">
    <source>
        <dbReference type="Pfam" id="PF01243"/>
    </source>
</evidence>
<dbReference type="InterPro" id="IPR000659">
    <property type="entry name" value="Pyridox_Oxase"/>
</dbReference>
<evidence type="ECO:0000313" key="11">
    <source>
        <dbReference type="Proteomes" id="UP000315112"/>
    </source>
</evidence>
<dbReference type="InterPro" id="IPR012349">
    <property type="entry name" value="Split_barrel_FMN-bd"/>
</dbReference>
<feature type="binding site" evidence="5">
    <location>
        <position position="316"/>
    </location>
    <ligand>
        <name>substrate</name>
    </ligand>
</feature>
<dbReference type="SUPFAM" id="SSF50475">
    <property type="entry name" value="FMN-binding split barrel"/>
    <property type="match status" value="1"/>
</dbReference>
<dbReference type="Gene3D" id="2.30.110.10">
    <property type="entry name" value="Electron Transport, Fmn-binding Protein, Chain A"/>
    <property type="match status" value="1"/>
</dbReference>
<comment type="caution">
    <text evidence="5">Lacks conserved residue(s) required for the propagation of feature annotation.</text>
</comment>
<dbReference type="EMBL" id="CP046904">
    <property type="protein sequence ID" value="QGZ39846.1"/>
    <property type="molecule type" value="Genomic_DNA"/>
</dbReference>
<evidence type="ECO:0000256" key="5">
    <source>
        <dbReference type="HAMAP-Rule" id="MF_01629"/>
    </source>
</evidence>
<feature type="domain" description="Pyridoxine 5'-phosphate oxidase dimerisation C-terminal" evidence="8">
    <location>
        <begin position="364"/>
        <end position="405"/>
    </location>
</feature>
<keyword evidence="12" id="KW-1185">Reference proteome</keyword>
<feature type="binding site" evidence="5">
    <location>
        <position position="276"/>
    </location>
    <ligand>
        <name>FMN</name>
        <dbReference type="ChEBI" id="CHEBI:58210"/>
    </ligand>
</feature>
<evidence type="ECO:0000313" key="10">
    <source>
        <dbReference type="EMBL" id="TWI48771.1"/>
    </source>
</evidence>
<organism evidence="10 11">
    <name type="scientific">Pseudoduganella flava</name>
    <dbReference type="NCBI Taxonomy" id="871742"/>
    <lineage>
        <taxon>Bacteria</taxon>
        <taxon>Pseudomonadati</taxon>
        <taxon>Pseudomonadota</taxon>
        <taxon>Betaproteobacteria</taxon>
        <taxon>Burkholderiales</taxon>
        <taxon>Oxalobacteraceae</taxon>
        <taxon>Telluria group</taxon>
        <taxon>Pseudoduganella</taxon>
    </lineage>
</organism>
<dbReference type="Proteomes" id="UP000315112">
    <property type="component" value="Unassembled WGS sequence"/>
</dbReference>
<dbReference type="Proteomes" id="UP000437862">
    <property type="component" value="Chromosome"/>
</dbReference>
<dbReference type="EC" id="1.4.3.5" evidence="5"/>
<evidence type="ECO:0000313" key="9">
    <source>
        <dbReference type="EMBL" id="QGZ39846.1"/>
    </source>
</evidence>
<evidence type="ECO:0000259" key="7">
    <source>
        <dbReference type="Pfam" id="PF01814"/>
    </source>
</evidence>
<dbReference type="GO" id="GO:0010181">
    <property type="term" value="F:FMN binding"/>
    <property type="evidence" value="ECO:0007669"/>
    <property type="project" value="UniProtKB-UniRule"/>
</dbReference>
<reference evidence="9 12" key="3">
    <citation type="submission" date="2019-12" db="EMBL/GenBank/DDBJ databases">
        <title>Draft Genome Sequences of Six Type Strains of the Genus Massilia.</title>
        <authorList>
            <person name="Miess H."/>
            <person name="Frediansyah A."/>
            <person name="Goeker M."/>
            <person name="Gross H."/>
        </authorList>
    </citation>
    <scope>NUCLEOTIDE SEQUENCE [LARGE SCALE GENOMIC DNA]</scope>
    <source>
        <strain evidence="9 12">DSM 26639</strain>
    </source>
</reference>
<accession>A0A562PWE1</accession>
<reference evidence="10 11" key="1">
    <citation type="journal article" date="2015" name="Stand. Genomic Sci.">
        <title>Genomic Encyclopedia of Bacterial and Archaeal Type Strains, Phase III: the genomes of soil and plant-associated and newly described type strains.</title>
        <authorList>
            <person name="Whitman W.B."/>
            <person name="Woyke T."/>
            <person name="Klenk H.P."/>
            <person name="Zhou Y."/>
            <person name="Lilburn T.G."/>
            <person name="Beck B.J."/>
            <person name="De Vos P."/>
            <person name="Vandamme P."/>
            <person name="Eisen J.A."/>
            <person name="Garrity G."/>
            <person name="Hugenholtz P."/>
            <person name="Kyrpides N.C."/>
        </authorList>
    </citation>
    <scope>NUCLEOTIDE SEQUENCE [LARGE SCALE GENOMIC DNA]</scope>
    <source>
        <strain evidence="10 11">CGMCC 1.10685</strain>
    </source>
</reference>
<feature type="binding site" evidence="5">
    <location>
        <position position="377"/>
    </location>
    <ligand>
        <name>FMN</name>
        <dbReference type="ChEBI" id="CHEBI:58210"/>
    </ligand>
</feature>
<comment type="function">
    <text evidence="5">Catalyzes the oxidation of either pyridoxine 5'-phosphate (PNP) or pyridoxamine 5'-phosphate (PMP) into pyridoxal 5'-phosphate (PLP).</text>
</comment>
<dbReference type="Pfam" id="PF10590">
    <property type="entry name" value="PNP_phzG_C"/>
    <property type="match status" value="1"/>
</dbReference>
<reference evidence="10" key="2">
    <citation type="submission" date="2019-07" db="EMBL/GenBank/DDBJ databases">
        <authorList>
            <person name="Whitman W."/>
            <person name="Huntemann M."/>
            <person name="Clum A."/>
            <person name="Pillay M."/>
            <person name="Palaniappan K."/>
            <person name="Varghese N."/>
            <person name="Mikhailova N."/>
            <person name="Stamatis D."/>
            <person name="Reddy T."/>
            <person name="Daum C."/>
            <person name="Shapiro N."/>
            <person name="Ivanova N."/>
            <person name="Kyrpides N."/>
            <person name="Woyke T."/>
        </authorList>
    </citation>
    <scope>NUCLEOTIDE SEQUENCE</scope>
    <source>
        <strain evidence="10">CGMCC 1.10685</strain>
    </source>
</reference>
<feature type="binding site" evidence="5">
    <location>
        <begin position="333"/>
        <end position="334"/>
    </location>
    <ligand>
        <name>FMN</name>
        <dbReference type="ChEBI" id="CHEBI:58210"/>
    </ligand>
</feature>
<feature type="domain" description="Pyridoxamine 5'-phosphate oxidase N-terminal" evidence="6">
    <location>
        <begin position="226"/>
        <end position="351"/>
    </location>
</feature>
<feature type="binding site" evidence="5">
    <location>
        <position position="320"/>
    </location>
    <ligand>
        <name>substrate</name>
    </ligand>
</feature>
<evidence type="ECO:0000256" key="4">
    <source>
        <dbReference type="ARBA" id="ARBA00023002"/>
    </source>
</evidence>
<name>A0A562PWE1_9BURK</name>
<feature type="binding site" evidence="5">
    <location>
        <position position="324"/>
    </location>
    <ligand>
        <name>substrate</name>
    </ligand>
</feature>
<feature type="binding site" evidence="5">
    <location>
        <position position="259"/>
    </location>
    <ligand>
        <name>substrate</name>
    </ligand>
</feature>
<evidence type="ECO:0000256" key="3">
    <source>
        <dbReference type="ARBA" id="ARBA00022643"/>
    </source>
</evidence>